<name>A0A6C0HKE1_9ZZZZ</name>
<proteinExistence type="predicted"/>
<feature type="domain" description="Hedgehog/Intein (Hint)" evidence="1">
    <location>
        <begin position="175"/>
        <end position="309"/>
    </location>
</feature>
<dbReference type="InterPro" id="IPR036844">
    <property type="entry name" value="Hint_dom_sf"/>
</dbReference>
<dbReference type="SUPFAM" id="SSF51294">
    <property type="entry name" value="Hedgehog/intein (Hint) domain"/>
    <property type="match status" value="1"/>
</dbReference>
<evidence type="ECO:0000313" key="2">
    <source>
        <dbReference type="EMBL" id="QHT81082.1"/>
    </source>
</evidence>
<dbReference type="InterPro" id="IPR028992">
    <property type="entry name" value="Hedgehog/Intein_dom"/>
</dbReference>
<sequence>MFSQNASNCTARNCANTGTAPITDYDGGIFGAVQSNCSAINCINTCPINGTTVGTAGILGYYSQNCTVSNCYNTGTVGVNQFSTAISPKDAVNTTVTNCYTTNGLIAFGTGNTITNCSSNDGGVWKDTVASSLLNAGKGLTGVPISTVYPAYGTVWYSTSPNTPYSLVSFLNSVPCFLAGARILTPGGYRRVETLENGDEVTTSDGRSVPVKIFKTKIAKTDEDTAPFVVAKGAISRNVPDEDLHVSGTHVIQDVRGMWQIPAGLATHPNSGVYQHLPGRPVTYYHVECPNFFTDDLIANNCVVESFRNKQGTSENSYEYDIDVGGFVRVVQESESETGLADKHVLHGAAC</sequence>
<dbReference type="Gene3D" id="2.160.20.110">
    <property type="match status" value="1"/>
</dbReference>
<dbReference type="Pfam" id="PF13403">
    <property type="entry name" value="Hint_2"/>
    <property type="match status" value="1"/>
</dbReference>
<organism evidence="2">
    <name type="scientific">viral metagenome</name>
    <dbReference type="NCBI Taxonomy" id="1070528"/>
    <lineage>
        <taxon>unclassified sequences</taxon>
        <taxon>metagenomes</taxon>
        <taxon>organismal metagenomes</taxon>
    </lineage>
</organism>
<evidence type="ECO:0000259" key="1">
    <source>
        <dbReference type="Pfam" id="PF13403"/>
    </source>
</evidence>
<protein>
    <recommendedName>
        <fullName evidence="1">Hedgehog/Intein (Hint) domain-containing protein</fullName>
    </recommendedName>
</protein>
<dbReference type="AlphaFoldDB" id="A0A6C0HKE1"/>
<dbReference type="EMBL" id="MN739977">
    <property type="protein sequence ID" value="QHT81082.1"/>
    <property type="molecule type" value="Genomic_DNA"/>
</dbReference>
<reference evidence="2" key="1">
    <citation type="journal article" date="2020" name="Nature">
        <title>Giant virus diversity and host interactions through global metagenomics.</title>
        <authorList>
            <person name="Schulz F."/>
            <person name="Roux S."/>
            <person name="Paez-Espino D."/>
            <person name="Jungbluth S."/>
            <person name="Walsh D.A."/>
            <person name="Denef V.J."/>
            <person name="McMahon K.D."/>
            <person name="Konstantinidis K.T."/>
            <person name="Eloe-Fadrosh E.A."/>
            <person name="Kyrpides N.C."/>
            <person name="Woyke T."/>
        </authorList>
    </citation>
    <scope>NUCLEOTIDE SEQUENCE</scope>
    <source>
        <strain evidence="2">GVMAG-M-3300023184-135</strain>
    </source>
</reference>
<accession>A0A6C0HKE1</accession>